<gene>
    <name evidence="1" type="ORF">GCM10017083_18880</name>
</gene>
<dbReference type="InterPro" id="IPR002060">
    <property type="entry name" value="Squ/phyt_synthse"/>
</dbReference>
<dbReference type="Proteomes" id="UP000630353">
    <property type="component" value="Unassembled WGS sequence"/>
</dbReference>
<sequence>MRHEMEENSFRDACAEIARRHDRERYLACLYAPASRRDALLAVLAANHEIAKTAEVVSEPAIGAIRLQWWREAFDGIEARTPRAHEVVLPLADAAAGRGLRLDRLRRIVDAREADLADEPPADLDELDRYAAATAGELHAALAEVLGGDPASGMSAGTAWGLLGLMRAVPVLVAAGRAPLPAALLEKTGISHQKIRDMGASVHLSAAVRPVVERARGHLAAARDSAGFRDPAFRPLRLLADRAADHAARLERVGCEPFALPPEPAAGLAWRYAARVLRYRLGL</sequence>
<protein>
    <submittedName>
        <fullName evidence="1">Phytoene synthase</fullName>
    </submittedName>
</protein>
<dbReference type="AlphaFoldDB" id="A0A918XRU9"/>
<dbReference type="PANTHER" id="PTHR31480">
    <property type="entry name" value="BIFUNCTIONAL LYCOPENE CYCLASE/PHYTOENE SYNTHASE"/>
    <property type="match status" value="1"/>
</dbReference>
<dbReference type="EMBL" id="BMZS01000004">
    <property type="protein sequence ID" value="GHD48142.1"/>
    <property type="molecule type" value="Genomic_DNA"/>
</dbReference>
<keyword evidence="2" id="KW-1185">Reference proteome</keyword>
<dbReference type="SUPFAM" id="SSF48576">
    <property type="entry name" value="Terpenoid synthases"/>
    <property type="match status" value="1"/>
</dbReference>
<evidence type="ECO:0000313" key="1">
    <source>
        <dbReference type="EMBL" id="GHD48142.1"/>
    </source>
</evidence>
<organism evidence="1 2">
    <name type="scientific">Thalassobaculum fulvum</name>
    <dbReference type="NCBI Taxonomy" id="1633335"/>
    <lineage>
        <taxon>Bacteria</taxon>
        <taxon>Pseudomonadati</taxon>
        <taxon>Pseudomonadota</taxon>
        <taxon>Alphaproteobacteria</taxon>
        <taxon>Rhodospirillales</taxon>
        <taxon>Thalassobaculaceae</taxon>
        <taxon>Thalassobaculum</taxon>
    </lineage>
</organism>
<dbReference type="InterPro" id="IPR008949">
    <property type="entry name" value="Isoprenoid_synthase_dom_sf"/>
</dbReference>
<name>A0A918XRU9_9PROT</name>
<dbReference type="GO" id="GO:0016765">
    <property type="term" value="F:transferase activity, transferring alkyl or aryl (other than methyl) groups"/>
    <property type="evidence" value="ECO:0007669"/>
    <property type="project" value="UniProtKB-ARBA"/>
</dbReference>
<evidence type="ECO:0000313" key="2">
    <source>
        <dbReference type="Proteomes" id="UP000630353"/>
    </source>
</evidence>
<proteinExistence type="predicted"/>
<dbReference type="Gene3D" id="1.10.600.10">
    <property type="entry name" value="Farnesyl Diphosphate Synthase"/>
    <property type="match status" value="1"/>
</dbReference>
<dbReference type="Pfam" id="PF00494">
    <property type="entry name" value="SQS_PSY"/>
    <property type="match status" value="1"/>
</dbReference>
<reference evidence="1" key="1">
    <citation type="journal article" date="2014" name="Int. J. Syst. Evol. Microbiol.">
        <title>Complete genome sequence of Corynebacterium casei LMG S-19264T (=DSM 44701T), isolated from a smear-ripened cheese.</title>
        <authorList>
            <consortium name="US DOE Joint Genome Institute (JGI-PGF)"/>
            <person name="Walter F."/>
            <person name="Albersmeier A."/>
            <person name="Kalinowski J."/>
            <person name="Ruckert C."/>
        </authorList>
    </citation>
    <scope>NUCLEOTIDE SEQUENCE</scope>
    <source>
        <strain evidence="1">KCTC 42651</strain>
    </source>
</reference>
<reference evidence="1" key="2">
    <citation type="submission" date="2020-09" db="EMBL/GenBank/DDBJ databases">
        <authorList>
            <person name="Sun Q."/>
            <person name="Kim S."/>
        </authorList>
    </citation>
    <scope>NUCLEOTIDE SEQUENCE</scope>
    <source>
        <strain evidence="1">KCTC 42651</strain>
    </source>
</reference>
<comment type="caution">
    <text evidence="1">The sequence shown here is derived from an EMBL/GenBank/DDBJ whole genome shotgun (WGS) entry which is preliminary data.</text>
</comment>
<accession>A0A918XRU9</accession>